<dbReference type="EMBL" id="FOIO01000097">
    <property type="protein sequence ID" value="SEU19710.1"/>
    <property type="molecule type" value="Genomic_DNA"/>
</dbReference>
<dbReference type="EMBL" id="BJLB01000001">
    <property type="protein sequence ID" value="GEA36981.1"/>
    <property type="molecule type" value="Genomic_DNA"/>
</dbReference>
<reference evidence="2 6" key="3">
    <citation type="submission" date="2019-06" db="EMBL/GenBank/DDBJ databases">
        <title>Draft genome sequence of [Clostridium] clostridioforme NBRC 113352.</title>
        <authorList>
            <person name="Miura T."/>
            <person name="Furukawa M."/>
            <person name="Shimamura M."/>
            <person name="Ohyama Y."/>
            <person name="Yamazoe A."/>
            <person name="Kawasaki H."/>
        </authorList>
    </citation>
    <scope>NUCLEOTIDE SEQUENCE [LARGE SCALE GENOMIC DNA]</scope>
    <source>
        <strain evidence="2 6">NBRC 113352</strain>
    </source>
</reference>
<dbReference type="Proteomes" id="UP000182121">
    <property type="component" value="Unassembled WGS sequence"/>
</dbReference>
<evidence type="ECO:0000313" key="5">
    <source>
        <dbReference type="Proteomes" id="UP000182121"/>
    </source>
</evidence>
<gene>
    <name evidence="2" type="ORF">Ccl03g_26940</name>
    <name evidence="1" type="ORF">ERS852480_03623</name>
    <name evidence="3" type="ORF">SAMN05216521_10974</name>
</gene>
<name>A0A174PFE2_9FIRM</name>
<dbReference type="EMBL" id="CZAB01000039">
    <property type="protein sequence ID" value="CUP57787.1"/>
    <property type="molecule type" value="Genomic_DNA"/>
</dbReference>
<reference evidence="1 4" key="1">
    <citation type="submission" date="2015-09" db="EMBL/GenBank/DDBJ databases">
        <authorList>
            <consortium name="Pathogen Informatics"/>
        </authorList>
    </citation>
    <scope>NUCLEOTIDE SEQUENCE [LARGE SCALE GENOMIC DNA]</scope>
    <source>
        <strain evidence="1 4">2789STDY5834865</strain>
    </source>
</reference>
<protein>
    <submittedName>
        <fullName evidence="1">Uncharacterized protein</fullName>
    </submittedName>
</protein>
<dbReference type="RefSeq" id="WP_002583339.1">
    <property type="nucleotide sequence ID" value="NZ_AP031445.1"/>
</dbReference>
<evidence type="ECO:0000313" key="1">
    <source>
        <dbReference type="EMBL" id="CUP57787.1"/>
    </source>
</evidence>
<dbReference type="Proteomes" id="UP000315200">
    <property type="component" value="Unassembled WGS sequence"/>
</dbReference>
<dbReference type="Proteomes" id="UP000095512">
    <property type="component" value="Unassembled WGS sequence"/>
</dbReference>
<evidence type="ECO:0000313" key="6">
    <source>
        <dbReference type="Proteomes" id="UP000315200"/>
    </source>
</evidence>
<reference evidence="3 5" key="2">
    <citation type="submission" date="2016-10" db="EMBL/GenBank/DDBJ databases">
        <authorList>
            <person name="Varghese N."/>
            <person name="Submissions S."/>
        </authorList>
    </citation>
    <scope>NUCLEOTIDE SEQUENCE [LARGE SCALE GENOMIC DNA]</scope>
    <source>
        <strain evidence="3 5">NLAE-zl-C196</strain>
    </source>
</reference>
<dbReference type="AlphaFoldDB" id="A0A174PFE2"/>
<evidence type="ECO:0000313" key="2">
    <source>
        <dbReference type="EMBL" id="GEA36981.1"/>
    </source>
</evidence>
<evidence type="ECO:0000313" key="4">
    <source>
        <dbReference type="Proteomes" id="UP000095512"/>
    </source>
</evidence>
<organism evidence="1 4">
    <name type="scientific">Enterocloster clostridioformis</name>
    <dbReference type="NCBI Taxonomy" id="1531"/>
    <lineage>
        <taxon>Bacteria</taxon>
        <taxon>Bacillati</taxon>
        <taxon>Bacillota</taxon>
        <taxon>Clostridia</taxon>
        <taxon>Lachnospirales</taxon>
        <taxon>Lachnospiraceae</taxon>
        <taxon>Enterocloster</taxon>
    </lineage>
</organism>
<sequence length="45" mass="5264">MSSDEKMIEAIKKILSRGNTAEIKKRKNDVIILEVEKKITYQTNR</sequence>
<accession>A0A174PFE2</accession>
<evidence type="ECO:0000313" key="3">
    <source>
        <dbReference type="EMBL" id="SEU19710.1"/>
    </source>
</evidence>
<proteinExistence type="predicted"/>